<reference evidence="1 2" key="1">
    <citation type="journal article" date="2022" name="bioRxiv">
        <title>Genomics of Preaxostyla Flagellates Illuminates Evolutionary Transitions and the Path Towards Mitochondrial Loss.</title>
        <authorList>
            <person name="Novak L.V.F."/>
            <person name="Treitli S.C."/>
            <person name="Pyrih J."/>
            <person name="Halakuc P."/>
            <person name="Pipaliya S.V."/>
            <person name="Vacek V."/>
            <person name="Brzon O."/>
            <person name="Soukal P."/>
            <person name="Eme L."/>
            <person name="Dacks J.B."/>
            <person name="Karnkowska A."/>
            <person name="Elias M."/>
            <person name="Hampl V."/>
        </authorList>
    </citation>
    <scope>NUCLEOTIDE SEQUENCE [LARGE SCALE GENOMIC DNA]</scope>
    <source>
        <strain evidence="1">NAU3</strain>
        <tissue evidence="1">Gut</tissue>
    </source>
</reference>
<evidence type="ECO:0000313" key="1">
    <source>
        <dbReference type="EMBL" id="KAK2962116.1"/>
    </source>
</evidence>
<dbReference type="Proteomes" id="UP001281761">
    <property type="component" value="Unassembled WGS sequence"/>
</dbReference>
<organism evidence="1 2">
    <name type="scientific">Blattamonas nauphoetae</name>
    <dbReference type="NCBI Taxonomy" id="2049346"/>
    <lineage>
        <taxon>Eukaryota</taxon>
        <taxon>Metamonada</taxon>
        <taxon>Preaxostyla</taxon>
        <taxon>Oxymonadida</taxon>
        <taxon>Blattamonas</taxon>
    </lineage>
</organism>
<comment type="caution">
    <text evidence="1">The sequence shown here is derived from an EMBL/GenBank/DDBJ whole genome shotgun (WGS) entry which is preliminary data.</text>
</comment>
<accession>A0ABQ9YEA1</accession>
<proteinExistence type="predicted"/>
<sequence>MCCRGSQIGQSAEDVSKPITVEQVIFYRSDVDGNPTEDVKGTFYTTDHRLHVQIILSHVLEPDTEVVTCDLTSLMMNVIDTHAELHRGSMPAFQAGDPGSSPG</sequence>
<dbReference type="EMBL" id="JARBJD010000012">
    <property type="protein sequence ID" value="KAK2962116.1"/>
    <property type="molecule type" value="Genomic_DNA"/>
</dbReference>
<evidence type="ECO:0000313" key="2">
    <source>
        <dbReference type="Proteomes" id="UP001281761"/>
    </source>
</evidence>
<keyword evidence="2" id="KW-1185">Reference proteome</keyword>
<protein>
    <submittedName>
        <fullName evidence="1">Uncharacterized protein</fullName>
    </submittedName>
</protein>
<gene>
    <name evidence="1" type="ORF">BLNAU_2776</name>
</gene>
<name>A0ABQ9YEA1_9EUKA</name>